<dbReference type="InterPro" id="IPR032675">
    <property type="entry name" value="LRR_dom_sf"/>
</dbReference>
<evidence type="ECO:0000256" key="7">
    <source>
        <dbReference type="ARBA" id="ARBA00022737"/>
    </source>
</evidence>
<dbReference type="SUPFAM" id="SSF52047">
    <property type="entry name" value="RNI-like"/>
    <property type="match status" value="1"/>
</dbReference>
<dbReference type="SMART" id="SM00082">
    <property type="entry name" value="LRRCT"/>
    <property type="match status" value="1"/>
</dbReference>
<evidence type="ECO:0000256" key="1">
    <source>
        <dbReference type="ARBA" id="ARBA00004479"/>
    </source>
</evidence>
<evidence type="ECO:0000256" key="11">
    <source>
        <dbReference type="ARBA" id="ARBA00023170"/>
    </source>
</evidence>
<keyword evidence="8" id="KW-0391">Immunity</keyword>
<protein>
    <recommendedName>
        <fullName evidence="15">TIR domain-containing protein</fullName>
    </recommendedName>
</protein>
<comment type="similarity">
    <text evidence="2">Belongs to the Toll-like receptor family.</text>
</comment>
<dbReference type="SUPFAM" id="SSF52200">
    <property type="entry name" value="Toll/Interleukin receptor TIR domain"/>
    <property type="match status" value="1"/>
</dbReference>
<dbReference type="Gene3D" id="3.80.10.10">
    <property type="entry name" value="Ribonuclease Inhibitor"/>
    <property type="match status" value="3"/>
</dbReference>
<comment type="subcellular location">
    <subcellularLocation>
        <location evidence="1">Membrane</location>
        <topology evidence="1">Single-pass type I membrane protein</topology>
    </subcellularLocation>
</comment>
<dbReference type="GO" id="GO:0004888">
    <property type="term" value="F:transmembrane signaling receptor activity"/>
    <property type="evidence" value="ECO:0007669"/>
    <property type="project" value="InterPro"/>
</dbReference>
<accession>A0AA88XTI1</accession>
<keyword evidence="17" id="KW-1185">Reference proteome</keyword>
<dbReference type="InterPro" id="IPR035897">
    <property type="entry name" value="Toll_tir_struct_dom_sf"/>
</dbReference>
<keyword evidence="3" id="KW-0399">Innate immunity</keyword>
<dbReference type="SMART" id="SM00255">
    <property type="entry name" value="TIR"/>
    <property type="match status" value="1"/>
</dbReference>
<dbReference type="InterPro" id="IPR000157">
    <property type="entry name" value="TIR_dom"/>
</dbReference>
<evidence type="ECO:0000256" key="3">
    <source>
        <dbReference type="ARBA" id="ARBA00022588"/>
    </source>
</evidence>
<dbReference type="AlphaFoldDB" id="A0AA88XTI1"/>
<dbReference type="GO" id="GO:0002224">
    <property type="term" value="P:toll-like receptor signaling pathway"/>
    <property type="evidence" value="ECO:0007669"/>
    <property type="project" value="InterPro"/>
</dbReference>
<dbReference type="PANTHER" id="PTHR24365">
    <property type="entry name" value="TOLL-LIKE RECEPTOR"/>
    <property type="match status" value="1"/>
</dbReference>
<name>A0AA88XTI1_PINIB</name>
<gene>
    <name evidence="16" type="ORF">FSP39_000741</name>
</gene>
<feature type="transmembrane region" description="Helical" evidence="13">
    <location>
        <begin position="542"/>
        <end position="564"/>
    </location>
</feature>
<evidence type="ECO:0000256" key="5">
    <source>
        <dbReference type="ARBA" id="ARBA00022692"/>
    </source>
</evidence>
<keyword evidence="5 13" id="KW-0812">Transmembrane</keyword>
<evidence type="ECO:0000256" key="10">
    <source>
        <dbReference type="ARBA" id="ARBA00023136"/>
    </source>
</evidence>
<dbReference type="InterPro" id="IPR003591">
    <property type="entry name" value="Leu-rich_rpt_typical-subtyp"/>
</dbReference>
<dbReference type="PANTHER" id="PTHR24365:SF530">
    <property type="entry name" value="MSTPROX-RELATED"/>
    <property type="match status" value="1"/>
</dbReference>
<keyword evidence="10 13" id="KW-0472">Membrane</keyword>
<dbReference type="FunFam" id="3.40.50.10140:FF:000001">
    <property type="entry name" value="Toll-like receptor 2"/>
    <property type="match status" value="1"/>
</dbReference>
<keyword evidence="7" id="KW-0677">Repeat</keyword>
<feature type="chain" id="PRO_5041661030" description="TIR domain-containing protein" evidence="14">
    <location>
        <begin position="27"/>
        <end position="736"/>
    </location>
</feature>
<dbReference type="Gene3D" id="3.40.50.10140">
    <property type="entry name" value="Toll/interleukin-1 receptor homology (TIR) domain"/>
    <property type="match status" value="1"/>
</dbReference>
<dbReference type="PROSITE" id="PS50104">
    <property type="entry name" value="TIR"/>
    <property type="match status" value="1"/>
</dbReference>
<evidence type="ECO:0000256" key="4">
    <source>
        <dbReference type="ARBA" id="ARBA00022614"/>
    </source>
</evidence>
<dbReference type="InterPro" id="IPR026906">
    <property type="entry name" value="LRR_5"/>
</dbReference>
<dbReference type="Proteomes" id="UP001186944">
    <property type="component" value="Unassembled WGS sequence"/>
</dbReference>
<keyword evidence="6 14" id="KW-0732">Signal</keyword>
<keyword evidence="11" id="KW-0675">Receptor</keyword>
<evidence type="ECO:0000256" key="2">
    <source>
        <dbReference type="ARBA" id="ARBA00009634"/>
    </source>
</evidence>
<dbReference type="EMBL" id="VSWD01000014">
    <property type="protein sequence ID" value="KAK3082627.1"/>
    <property type="molecule type" value="Genomic_DNA"/>
</dbReference>
<proteinExistence type="inferred from homology"/>
<reference evidence="16" key="1">
    <citation type="submission" date="2019-08" db="EMBL/GenBank/DDBJ databases">
        <title>The improved chromosome-level genome for the pearl oyster Pinctada fucata martensii using PacBio sequencing and Hi-C.</title>
        <authorList>
            <person name="Zheng Z."/>
        </authorList>
    </citation>
    <scope>NUCLEOTIDE SEQUENCE</scope>
    <source>
        <strain evidence="16">ZZ-2019</strain>
        <tissue evidence="16">Adductor muscle</tissue>
    </source>
</reference>
<dbReference type="InterPro" id="IPR000483">
    <property type="entry name" value="Cys-rich_flank_reg_C"/>
</dbReference>
<keyword evidence="9 13" id="KW-1133">Transmembrane helix</keyword>
<evidence type="ECO:0000256" key="8">
    <source>
        <dbReference type="ARBA" id="ARBA00022859"/>
    </source>
</evidence>
<dbReference type="InterPro" id="IPR001611">
    <property type="entry name" value="Leu-rich_rpt"/>
</dbReference>
<dbReference type="GO" id="GO:0045087">
    <property type="term" value="P:innate immune response"/>
    <property type="evidence" value="ECO:0007669"/>
    <property type="project" value="UniProtKB-KW"/>
</dbReference>
<evidence type="ECO:0000256" key="12">
    <source>
        <dbReference type="ARBA" id="ARBA00023180"/>
    </source>
</evidence>
<organism evidence="16 17">
    <name type="scientific">Pinctada imbricata</name>
    <name type="common">Atlantic pearl-oyster</name>
    <name type="synonym">Pinctada martensii</name>
    <dbReference type="NCBI Taxonomy" id="66713"/>
    <lineage>
        <taxon>Eukaryota</taxon>
        <taxon>Metazoa</taxon>
        <taxon>Spiralia</taxon>
        <taxon>Lophotrochozoa</taxon>
        <taxon>Mollusca</taxon>
        <taxon>Bivalvia</taxon>
        <taxon>Autobranchia</taxon>
        <taxon>Pteriomorphia</taxon>
        <taxon>Pterioida</taxon>
        <taxon>Pterioidea</taxon>
        <taxon>Pteriidae</taxon>
        <taxon>Pinctada</taxon>
    </lineage>
</organism>
<dbReference type="GO" id="GO:0005886">
    <property type="term" value="C:plasma membrane"/>
    <property type="evidence" value="ECO:0007669"/>
    <property type="project" value="TreeGrafter"/>
</dbReference>
<evidence type="ECO:0000256" key="14">
    <source>
        <dbReference type="SAM" id="SignalP"/>
    </source>
</evidence>
<dbReference type="InterPro" id="IPR017241">
    <property type="entry name" value="Toll-like_receptor"/>
</dbReference>
<dbReference type="Pfam" id="PF13306">
    <property type="entry name" value="LRR_5"/>
    <property type="match status" value="1"/>
</dbReference>
<dbReference type="Pfam" id="PF13855">
    <property type="entry name" value="LRR_8"/>
    <property type="match status" value="3"/>
</dbReference>
<dbReference type="PIRSF" id="PIRSF037595">
    <property type="entry name" value="Toll-like_receptor"/>
    <property type="match status" value="1"/>
</dbReference>
<evidence type="ECO:0000256" key="6">
    <source>
        <dbReference type="ARBA" id="ARBA00022729"/>
    </source>
</evidence>
<evidence type="ECO:0000313" key="17">
    <source>
        <dbReference type="Proteomes" id="UP001186944"/>
    </source>
</evidence>
<dbReference type="Pfam" id="PF01582">
    <property type="entry name" value="TIR"/>
    <property type="match status" value="1"/>
</dbReference>
<keyword evidence="12" id="KW-0325">Glycoprotein</keyword>
<evidence type="ECO:0000259" key="15">
    <source>
        <dbReference type="PROSITE" id="PS50104"/>
    </source>
</evidence>
<evidence type="ECO:0000256" key="9">
    <source>
        <dbReference type="ARBA" id="ARBA00022989"/>
    </source>
</evidence>
<keyword evidence="4" id="KW-0433">Leucine-rich repeat</keyword>
<comment type="caution">
    <text evidence="16">The sequence shown here is derived from an EMBL/GenBank/DDBJ whole genome shotgun (WGS) entry which is preliminary data.</text>
</comment>
<evidence type="ECO:0000256" key="13">
    <source>
        <dbReference type="SAM" id="Phobius"/>
    </source>
</evidence>
<feature type="domain" description="TIR" evidence="15">
    <location>
        <begin position="592"/>
        <end position="731"/>
    </location>
</feature>
<feature type="signal peptide" evidence="14">
    <location>
        <begin position="1"/>
        <end position="26"/>
    </location>
</feature>
<sequence length="736" mass="85269">MDSLRRIPNAVYLIILIALNIQVSVGENEKLPWKPWCKISVKSKTAKCSSHGKNLTRIPDLPSFVQKLYLDSDRFWVLKTETFKPVIENNLSLISLSLKASQVHSINEDAFKSLSSLQSLDLSANLDLNIPSLKKSLAGLRSKRLRTLSFNSMQWTAANFSAQLFRSLSGKAIYLLGLAKNNFTYIPNSSMEGLERLRRIDLSFNKLEQCERDLQTLDILEYINFKHNHITGCNLEYMPKTIQVLQLEDNRIPQIPSFCTSSKTPILPALQKLVLDGNLISSLTKGSFECIPLLKYLGLSLNNIRRFRSQVFSILPNLEVLKLSHMKRKVIRVDQGAFSIPKLRKLYIDRNYLDFNLINNARHASLENCSKLELLDLSYNYMPKWPLDTKYILSGLNSLRKIHLEQVSWNILPNELFKMIPNVKEVDLSWNKITQLNSSLFRNKSEIVRMNLDSNRIAHVGPHTFPEVFWKSIKSIDLSANPFACDCELLWFRDFLRKSKKMNITFKQYPRQYNCLSPPEKKGVSLADFNMTWQDCEKNSDFILIISTTGSIVFAGLMIAITAYKCRWHVRYWIYLLRYKKKGYNRIIDEDFKFDGFIIYSDADSDFVHNTLIAKLEDENGYKMCVHYRDFEVGKVIVDNIVECMSKSRQALVVVSKKFCQSKWCNFELLVAQDRWLRDEGDPLVVLMLEEVGSRHMTKGLRALIQTTTYCSWTENEVGQELFWGQLFRSLKKFAE</sequence>
<dbReference type="SMART" id="SM00369">
    <property type="entry name" value="LRR_TYP"/>
    <property type="match status" value="4"/>
</dbReference>
<evidence type="ECO:0000313" key="16">
    <source>
        <dbReference type="EMBL" id="KAK3082627.1"/>
    </source>
</evidence>